<dbReference type="InterPro" id="IPR001584">
    <property type="entry name" value="Integrase_cat-core"/>
</dbReference>
<reference evidence="4 5" key="1">
    <citation type="submission" date="2013-08" db="EMBL/GenBank/DDBJ databases">
        <authorList>
            <person name="Weinstock G."/>
            <person name="Sodergren E."/>
            <person name="Wylie T."/>
            <person name="Fulton L."/>
            <person name="Fulton R."/>
            <person name="Fronick C."/>
            <person name="O'Laughlin M."/>
            <person name="Godfrey J."/>
            <person name="Miner T."/>
            <person name="Herter B."/>
            <person name="Appelbaum E."/>
            <person name="Cordes M."/>
            <person name="Lek S."/>
            <person name="Wollam A."/>
            <person name="Pepin K.H."/>
            <person name="Palsikar V.B."/>
            <person name="Mitreva M."/>
            <person name="Wilson R.K."/>
        </authorList>
    </citation>
    <scope>NUCLEOTIDE SEQUENCE [LARGE SCALE GENOMIC DNA]</scope>
    <source>
        <strain evidence="4 5">ATCC 700627</strain>
    </source>
</reference>
<dbReference type="InterPro" id="IPR036397">
    <property type="entry name" value="RNaseH_sf"/>
</dbReference>
<evidence type="ECO:0000259" key="3">
    <source>
        <dbReference type="PROSITE" id="PS50994"/>
    </source>
</evidence>
<feature type="region of interest" description="Disordered" evidence="2">
    <location>
        <begin position="99"/>
        <end position="121"/>
    </location>
</feature>
<sequence>SSADNGKKRLIIQQNKEKYPISAMCRILRISRASYYYQTKEKRDEKDLEDKIKEAFKIGRQNYGTRKIKKYLKANYNLKVSRRKIGKIMKKYGLESNYTKQNYKPQKSQSNESKTQNKLNREFKEEKPLKKIVTDLTYVKVGNKWNYVCLIIDLFNREIIGYSTGKKKDAELILIALKTIPYSLSEIELIHTDRGKEFDNK</sequence>
<name>U2QSW6_9BACL</name>
<dbReference type="GO" id="GO:0015074">
    <property type="term" value="P:DNA integration"/>
    <property type="evidence" value="ECO:0007669"/>
    <property type="project" value="InterPro"/>
</dbReference>
<dbReference type="InterPro" id="IPR012337">
    <property type="entry name" value="RNaseH-like_sf"/>
</dbReference>
<feature type="domain" description="Integrase catalytic" evidence="3">
    <location>
        <begin position="124"/>
        <end position="201"/>
    </location>
</feature>
<dbReference type="PANTHER" id="PTHR46889:SF5">
    <property type="entry name" value="INTEGRASE PROTEIN"/>
    <property type="match status" value="1"/>
</dbReference>
<dbReference type="Pfam" id="PF00665">
    <property type="entry name" value="rve"/>
    <property type="match status" value="1"/>
</dbReference>
<organism evidence="4 5">
    <name type="scientific">Gemella bergeri ATCC 700627</name>
    <dbReference type="NCBI Taxonomy" id="1321820"/>
    <lineage>
        <taxon>Bacteria</taxon>
        <taxon>Bacillati</taxon>
        <taxon>Bacillota</taxon>
        <taxon>Bacilli</taxon>
        <taxon>Bacillales</taxon>
        <taxon>Gemellaceae</taxon>
        <taxon>Gemella</taxon>
    </lineage>
</organism>
<dbReference type="PROSITE" id="PS50994">
    <property type="entry name" value="INTEGRASE"/>
    <property type="match status" value="1"/>
</dbReference>
<dbReference type="Pfam" id="PF13276">
    <property type="entry name" value="HTH_21"/>
    <property type="match status" value="1"/>
</dbReference>
<feature type="non-terminal residue" evidence="4">
    <location>
        <position position="201"/>
    </location>
</feature>
<dbReference type="Gene3D" id="3.30.420.10">
    <property type="entry name" value="Ribonuclease H-like superfamily/Ribonuclease H"/>
    <property type="match status" value="1"/>
</dbReference>
<accession>U2QSW6</accession>
<gene>
    <name evidence="4" type="ORF">HMPREF1983_00589</name>
</gene>
<dbReference type="InterPro" id="IPR048020">
    <property type="entry name" value="Transpos_IS3"/>
</dbReference>
<feature type="compositionally biased region" description="Polar residues" evidence="2">
    <location>
        <begin position="99"/>
        <end position="118"/>
    </location>
</feature>
<dbReference type="SUPFAM" id="SSF53098">
    <property type="entry name" value="Ribonuclease H-like"/>
    <property type="match status" value="1"/>
</dbReference>
<evidence type="ECO:0000313" key="5">
    <source>
        <dbReference type="Proteomes" id="UP000016637"/>
    </source>
</evidence>
<evidence type="ECO:0000256" key="1">
    <source>
        <dbReference type="ARBA" id="ARBA00002286"/>
    </source>
</evidence>
<evidence type="ECO:0000256" key="2">
    <source>
        <dbReference type="SAM" id="MobiDB-lite"/>
    </source>
</evidence>
<dbReference type="RefSeq" id="WP_021753066.1">
    <property type="nucleotide sequence ID" value="NZ_KI271843.1"/>
</dbReference>
<dbReference type="PANTHER" id="PTHR46889">
    <property type="entry name" value="TRANSPOSASE INSF FOR INSERTION SEQUENCE IS3B-RELATED"/>
    <property type="match status" value="1"/>
</dbReference>
<proteinExistence type="predicted"/>
<dbReference type="NCBIfam" id="NF033516">
    <property type="entry name" value="transpos_IS3"/>
    <property type="match status" value="1"/>
</dbReference>
<dbReference type="InterPro" id="IPR025948">
    <property type="entry name" value="HTH-like_dom"/>
</dbReference>
<dbReference type="EMBL" id="AWVP01000034">
    <property type="protein sequence ID" value="ERK59324.1"/>
    <property type="molecule type" value="Genomic_DNA"/>
</dbReference>
<dbReference type="AlphaFoldDB" id="U2QSW6"/>
<feature type="non-terminal residue" evidence="4">
    <location>
        <position position="1"/>
    </location>
</feature>
<comment type="function">
    <text evidence="1">Involved in the transposition of the insertion sequence.</text>
</comment>
<dbReference type="GO" id="GO:0003676">
    <property type="term" value="F:nucleic acid binding"/>
    <property type="evidence" value="ECO:0007669"/>
    <property type="project" value="InterPro"/>
</dbReference>
<dbReference type="eggNOG" id="COG2801">
    <property type="taxonomic scope" value="Bacteria"/>
</dbReference>
<comment type="caution">
    <text evidence="4">The sequence shown here is derived from an EMBL/GenBank/DDBJ whole genome shotgun (WGS) entry which is preliminary data.</text>
</comment>
<dbReference type="Proteomes" id="UP000016637">
    <property type="component" value="Unassembled WGS sequence"/>
</dbReference>
<evidence type="ECO:0000313" key="4">
    <source>
        <dbReference type="EMBL" id="ERK59324.1"/>
    </source>
</evidence>
<dbReference type="InterPro" id="IPR050900">
    <property type="entry name" value="Transposase_IS3/IS150/IS904"/>
</dbReference>
<keyword evidence="5" id="KW-1185">Reference proteome</keyword>
<protein>
    <submittedName>
        <fullName evidence="4">ISSdy1, transposase OrfB family protein</fullName>
    </submittedName>
</protein>